<comment type="caution">
    <text evidence="3">The sequence shown here is derived from an EMBL/GenBank/DDBJ whole genome shotgun (WGS) entry which is preliminary data.</text>
</comment>
<keyword evidence="1" id="KW-0472">Membrane</keyword>
<evidence type="ECO:0000256" key="1">
    <source>
        <dbReference type="SAM" id="Phobius"/>
    </source>
</evidence>
<organism evidence="3 4">
    <name type="scientific">Caballeronia ptereochthonis</name>
    <dbReference type="NCBI Taxonomy" id="1777144"/>
    <lineage>
        <taxon>Bacteria</taxon>
        <taxon>Pseudomonadati</taxon>
        <taxon>Pseudomonadota</taxon>
        <taxon>Betaproteobacteria</taxon>
        <taxon>Burkholderiales</taxon>
        <taxon>Burkholderiaceae</taxon>
        <taxon>Caballeronia</taxon>
    </lineage>
</organism>
<dbReference type="Pfam" id="PF07811">
    <property type="entry name" value="TadE"/>
    <property type="match status" value="1"/>
</dbReference>
<dbReference type="InterPro" id="IPR012495">
    <property type="entry name" value="TadE-like_dom"/>
</dbReference>
<feature type="transmembrane region" description="Helical" evidence="1">
    <location>
        <begin position="21"/>
        <end position="46"/>
    </location>
</feature>
<reference evidence="3" key="1">
    <citation type="submission" date="2016-01" db="EMBL/GenBank/DDBJ databases">
        <authorList>
            <person name="Peeters C."/>
        </authorList>
    </citation>
    <scope>NUCLEOTIDE SEQUENCE [LARGE SCALE GENOMIC DNA]</scope>
    <source>
        <strain evidence="3">LMG 29326</strain>
    </source>
</reference>
<dbReference type="AlphaFoldDB" id="A0A158E469"/>
<sequence>MRKLEYRHTGSRSRRTRSHAVAQAGSVSLEFIILFPFLIMVLVGIFDFSLMMYDKAALVTAARTAARAGIVVGSTVDVAATAVASANGSLLSGGASRTPTATVTHPNGTTSGMPLIVTISYTYNGLLVGSALSALTGPIVLNATAVMNYE</sequence>
<proteinExistence type="predicted"/>
<feature type="transmembrane region" description="Helical" evidence="1">
    <location>
        <begin position="121"/>
        <end position="141"/>
    </location>
</feature>
<dbReference type="EMBL" id="FCOB02000047">
    <property type="protein sequence ID" value="SAL01628.1"/>
    <property type="molecule type" value="Genomic_DNA"/>
</dbReference>
<accession>A0A158E469</accession>
<dbReference type="STRING" id="1777144.AWB83_06445"/>
<evidence type="ECO:0000259" key="2">
    <source>
        <dbReference type="Pfam" id="PF07811"/>
    </source>
</evidence>
<keyword evidence="1" id="KW-1133">Transmembrane helix</keyword>
<keyword evidence="1" id="KW-0812">Transmembrane</keyword>
<evidence type="ECO:0000313" key="4">
    <source>
        <dbReference type="Proteomes" id="UP000054978"/>
    </source>
</evidence>
<feature type="domain" description="TadE-like" evidence="2">
    <location>
        <begin position="25"/>
        <end position="67"/>
    </location>
</feature>
<dbReference type="OrthoDB" id="6165442at2"/>
<dbReference type="RefSeq" id="WP_087049744.1">
    <property type="nucleotide sequence ID" value="NZ_FCOB02000047.1"/>
</dbReference>
<keyword evidence="4" id="KW-1185">Reference proteome</keyword>
<dbReference type="Proteomes" id="UP000054978">
    <property type="component" value="Unassembled WGS sequence"/>
</dbReference>
<evidence type="ECO:0000313" key="3">
    <source>
        <dbReference type="EMBL" id="SAL01628.1"/>
    </source>
</evidence>
<protein>
    <submittedName>
        <fullName evidence="3">TadE family protein</fullName>
    </submittedName>
</protein>
<name>A0A158E469_9BURK</name>
<gene>
    <name evidence="3" type="ORF">AWB83_06445</name>
</gene>